<dbReference type="FunFam" id="1.20.1740.10:FF:000004">
    <property type="entry name" value="Sodium:alanine symporter family protein"/>
    <property type="match status" value="1"/>
</dbReference>
<feature type="transmembrane region" description="Helical" evidence="9">
    <location>
        <begin position="184"/>
        <end position="202"/>
    </location>
</feature>
<feature type="transmembrane region" description="Helical" evidence="9">
    <location>
        <begin position="96"/>
        <end position="119"/>
    </location>
</feature>
<feature type="transmembrane region" description="Helical" evidence="9">
    <location>
        <begin position="238"/>
        <end position="262"/>
    </location>
</feature>
<dbReference type="Gene3D" id="1.20.1740.10">
    <property type="entry name" value="Amino acid/polyamine transporter I"/>
    <property type="match status" value="1"/>
</dbReference>
<evidence type="ECO:0000256" key="1">
    <source>
        <dbReference type="ARBA" id="ARBA00004651"/>
    </source>
</evidence>
<sequence length="479" mass="50005">MDWLQTAFGWLGDATWGWALIPFLIVLGGAFTLISGFVQFRFFGRMWNVLSGGHGQGEGEVSSREALLVSIGGRVGGGNIAGVAVAITLGGPGAVFWMWVVALIGMATSLFECALAQLYKRSEPDGTFRGGPAQYIQHGLGQSFNWLAVIYAIALLASFGLGFSAFQGNTVAVAANDSLGLDPVMVGVFLALVTAVIVFGGIRRIARVADVIIPIMALGYIAMALAVIVLNFTEVPAALWTIVANAVGLEEAVGGGVGAAVAQGMRRGLFSNEAGLGSAPNVAAAAAVPHPMTQGIVQSLSVFIDTVIICTCTAMVILLGDVYVPGATDVDGVALTQQSLVGHLGDWSQYFLTGAVLLFAFSSIIYNYYLGETAVSVLTGNRFGVLALRLAVPVVVFLGAAAPGATAVFFFSDPLMGLLALVNLIALAMLFPVGMRLLADYRRQLRAGAVEPVLDPADYADLDIDQTAWTKPAPLRQVA</sequence>
<keyword evidence="3 9" id="KW-0813">Transport</keyword>
<protein>
    <submittedName>
        <fullName evidence="10">Alanine or glycine:cation symporter, AGCS family</fullName>
    </submittedName>
</protein>
<keyword evidence="4" id="KW-1003">Cell membrane</keyword>
<evidence type="ECO:0000256" key="2">
    <source>
        <dbReference type="ARBA" id="ARBA00009261"/>
    </source>
</evidence>
<dbReference type="EMBL" id="FNAT01000008">
    <property type="protein sequence ID" value="SDF19410.1"/>
    <property type="molecule type" value="Genomic_DNA"/>
</dbReference>
<dbReference type="GO" id="GO:0005886">
    <property type="term" value="C:plasma membrane"/>
    <property type="evidence" value="ECO:0007669"/>
    <property type="project" value="UniProtKB-SubCell"/>
</dbReference>
<keyword evidence="11" id="KW-1185">Reference proteome</keyword>
<dbReference type="STRING" id="521013.SAMN04488567_3628"/>
<keyword evidence="9" id="KW-0997">Cell inner membrane</keyword>
<dbReference type="PRINTS" id="PR00175">
    <property type="entry name" value="NAALASMPORT"/>
</dbReference>
<keyword evidence="5 9" id="KW-0812">Transmembrane</keyword>
<dbReference type="PANTHER" id="PTHR30330">
    <property type="entry name" value="AGSS FAMILY TRANSPORTER, SODIUM-ALANINE"/>
    <property type="match status" value="1"/>
</dbReference>
<keyword evidence="6 9" id="KW-0769">Symport</keyword>
<feature type="transmembrane region" description="Helical" evidence="9">
    <location>
        <begin position="211"/>
        <end position="232"/>
    </location>
</feature>
<dbReference type="Pfam" id="PF01235">
    <property type="entry name" value="Na_Ala_symp"/>
    <property type="match status" value="1"/>
</dbReference>
<proteinExistence type="inferred from homology"/>
<dbReference type="NCBIfam" id="TIGR00835">
    <property type="entry name" value="agcS"/>
    <property type="match status" value="1"/>
</dbReference>
<dbReference type="RefSeq" id="WP_090114329.1">
    <property type="nucleotide sequence ID" value="NZ_FNAT01000008.1"/>
</dbReference>
<dbReference type="PANTHER" id="PTHR30330:SF1">
    <property type="entry name" value="AMINO-ACID CARRIER PROTEIN ALST"/>
    <property type="match status" value="1"/>
</dbReference>
<comment type="similarity">
    <text evidence="2 9">Belongs to the alanine or glycine:cation symporter (AGCS) (TC 2.A.25) family.</text>
</comment>
<evidence type="ECO:0000256" key="8">
    <source>
        <dbReference type="ARBA" id="ARBA00023136"/>
    </source>
</evidence>
<feature type="transmembrane region" description="Helical" evidence="9">
    <location>
        <begin position="417"/>
        <end position="439"/>
    </location>
</feature>
<comment type="subcellular location">
    <subcellularLocation>
        <location evidence="9">Cell inner membrane</location>
        <topology evidence="9">Multi-pass membrane protein</topology>
    </subcellularLocation>
    <subcellularLocation>
        <location evidence="1">Cell membrane</location>
        <topology evidence="1">Multi-pass membrane protein</topology>
    </subcellularLocation>
</comment>
<evidence type="ECO:0000313" key="11">
    <source>
        <dbReference type="Proteomes" id="UP000198922"/>
    </source>
</evidence>
<dbReference type="InterPro" id="IPR001463">
    <property type="entry name" value="Na/Ala_symport"/>
</dbReference>
<dbReference type="OrthoDB" id="9806926at2"/>
<feature type="transmembrane region" description="Helical" evidence="9">
    <location>
        <begin position="390"/>
        <end position="411"/>
    </location>
</feature>
<evidence type="ECO:0000256" key="9">
    <source>
        <dbReference type="RuleBase" id="RU363064"/>
    </source>
</evidence>
<gene>
    <name evidence="10" type="ORF">SAMN04488567_3628</name>
</gene>
<name>A0A1G7J3A4_9RHOB</name>
<dbReference type="AlphaFoldDB" id="A0A1G7J3A4"/>
<feature type="transmembrane region" description="Helical" evidence="9">
    <location>
        <begin position="144"/>
        <end position="164"/>
    </location>
</feature>
<feature type="transmembrane region" description="Helical" evidence="9">
    <location>
        <begin position="16"/>
        <end position="38"/>
    </location>
</feature>
<feature type="transmembrane region" description="Helical" evidence="9">
    <location>
        <begin position="300"/>
        <end position="320"/>
    </location>
</feature>
<evidence type="ECO:0000256" key="3">
    <source>
        <dbReference type="ARBA" id="ARBA00022448"/>
    </source>
</evidence>
<dbReference type="GO" id="GO:0005283">
    <property type="term" value="F:amino acid:sodium symporter activity"/>
    <property type="evidence" value="ECO:0007669"/>
    <property type="project" value="InterPro"/>
</dbReference>
<keyword evidence="8 9" id="KW-0472">Membrane</keyword>
<evidence type="ECO:0000256" key="4">
    <source>
        <dbReference type="ARBA" id="ARBA00022475"/>
    </source>
</evidence>
<keyword evidence="7 9" id="KW-1133">Transmembrane helix</keyword>
<dbReference type="Proteomes" id="UP000198922">
    <property type="component" value="Unassembled WGS sequence"/>
</dbReference>
<organism evidence="10 11">
    <name type="scientific">Limimaricola pyoseonensis</name>
    <dbReference type="NCBI Taxonomy" id="521013"/>
    <lineage>
        <taxon>Bacteria</taxon>
        <taxon>Pseudomonadati</taxon>
        <taxon>Pseudomonadota</taxon>
        <taxon>Alphaproteobacteria</taxon>
        <taxon>Rhodobacterales</taxon>
        <taxon>Paracoccaceae</taxon>
        <taxon>Limimaricola</taxon>
    </lineage>
</organism>
<evidence type="ECO:0000313" key="10">
    <source>
        <dbReference type="EMBL" id="SDF19410.1"/>
    </source>
</evidence>
<evidence type="ECO:0000256" key="6">
    <source>
        <dbReference type="ARBA" id="ARBA00022847"/>
    </source>
</evidence>
<evidence type="ECO:0000256" key="5">
    <source>
        <dbReference type="ARBA" id="ARBA00022692"/>
    </source>
</evidence>
<accession>A0A1G7J3A4</accession>
<feature type="transmembrane region" description="Helical" evidence="9">
    <location>
        <begin position="66"/>
        <end position="90"/>
    </location>
</feature>
<dbReference type="PROSITE" id="PS00873">
    <property type="entry name" value="NA_ALANINE_SYMP"/>
    <property type="match status" value="1"/>
</dbReference>
<evidence type="ECO:0000256" key="7">
    <source>
        <dbReference type="ARBA" id="ARBA00022989"/>
    </source>
</evidence>
<reference evidence="11" key="1">
    <citation type="submission" date="2016-10" db="EMBL/GenBank/DDBJ databases">
        <authorList>
            <person name="Varghese N."/>
            <person name="Submissions S."/>
        </authorList>
    </citation>
    <scope>NUCLEOTIDE SEQUENCE [LARGE SCALE GENOMIC DNA]</scope>
    <source>
        <strain evidence="11">DSM 21424</strain>
    </source>
</reference>
<feature type="transmembrane region" description="Helical" evidence="9">
    <location>
        <begin position="350"/>
        <end position="369"/>
    </location>
</feature>